<name>A0AAN9KYZ8_PHACN</name>
<organism evidence="1 2">
    <name type="scientific">Phaseolus coccineus</name>
    <name type="common">Scarlet runner bean</name>
    <name type="synonym">Phaseolus multiflorus</name>
    <dbReference type="NCBI Taxonomy" id="3886"/>
    <lineage>
        <taxon>Eukaryota</taxon>
        <taxon>Viridiplantae</taxon>
        <taxon>Streptophyta</taxon>
        <taxon>Embryophyta</taxon>
        <taxon>Tracheophyta</taxon>
        <taxon>Spermatophyta</taxon>
        <taxon>Magnoliopsida</taxon>
        <taxon>eudicotyledons</taxon>
        <taxon>Gunneridae</taxon>
        <taxon>Pentapetalae</taxon>
        <taxon>rosids</taxon>
        <taxon>fabids</taxon>
        <taxon>Fabales</taxon>
        <taxon>Fabaceae</taxon>
        <taxon>Papilionoideae</taxon>
        <taxon>50 kb inversion clade</taxon>
        <taxon>NPAAA clade</taxon>
        <taxon>indigoferoid/millettioid clade</taxon>
        <taxon>Phaseoleae</taxon>
        <taxon>Phaseolus</taxon>
    </lineage>
</organism>
<proteinExistence type="predicted"/>
<keyword evidence="2" id="KW-1185">Reference proteome</keyword>
<dbReference type="Proteomes" id="UP001374584">
    <property type="component" value="Unassembled WGS sequence"/>
</dbReference>
<protein>
    <submittedName>
        <fullName evidence="1">Uncharacterized protein</fullName>
    </submittedName>
</protein>
<evidence type="ECO:0000313" key="2">
    <source>
        <dbReference type="Proteomes" id="UP001374584"/>
    </source>
</evidence>
<sequence>MVSGRSGLASNTGGGFFGHLFSQRSNKPLAEVLLANKREGIQTLLVVYVLILDIRRPSDPINRIGSSVSIFQLAYRARYSNRVP</sequence>
<evidence type="ECO:0000313" key="1">
    <source>
        <dbReference type="EMBL" id="KAK7326277.1"/>
    </source>
</evidence>
<dbReference type="AlphaFoldDB" id="A0AAN9KYZ8"/>
<reference evidence="1 2" key="1">
    <citation type="submission" date="2024-01" db="EMBL/GenBank/DDBJ databases">
        <title>The genomes of 5 underutilized Papilionoideae crops provide insights into root nodulation and disease resistanc.</title>
        <authorList>
            <person name="Jiang F."/>
        </authorList>
    </citation>
    <scope>NUCLEOTIDE SEQUENCE [LARGE SCALE GENOMIC DNA]</scope>
    <source>
        <strain evidence="1">JINMINGXINNONG_FW02</strain>
        <tissue evidence="1">Leaves</tissue>
    </source>
</reference>
<dbReference type="EMBL" id="JAYMYR010000071">
    <property type="protein sequence ID" value="KAK7326277.1"/>
    <property type="molecule type" value="Genomic_DNA"/>
</dbReference>
<gene>
    <name evidence="1" type="ORF">VNO80_33096</name>
</gene>
<accession>A0AAN9KYZ8</accession>
<comment type="caution">
    <text evidence="1">The sequence shown here is derived from an EMBL/GenBank/DDBJ whole genome shotgun (WGS) entry which is preliminary data.</text>
</comment>